<gene>
    <name evidence="6" type="ORF">PGRI_075760</name>
</gene>
<dbReference type="OrthoDB" id="1663137at2759"/>
<evidence type="ECO:0000256" key="1">
    <source>
        <dbReference type="ARBA" id="ARBA00005979"/>
    </source>
</evidence>
<dbReference type="InterPro" id="IPR051799">
    <property type="entry name" value="NADH_flavin_oxidoreductase"/>
</dbReference>
<evidence type="ECO:0000256" key="2">
    <source>
        <dbReference type="ARBA" id="ARBA00022630"/>
    </source>
</evidence>
<accession>A0A135LZP0</accession>
<dbReference type="OMA" id="AWRGNIM"/>
<dbReference type="EMBL" id="LHQR01000013">
    <property type="protein sequence ID" value="KXG54432.1"/>
    <property type="molecule type" value="Genomic_DNA"/>
</dbReference>
<dbReference type="Proteomes" id="UP000070168">
    <property type="component" value="Unassembled WGS sequence"/>
</dbReference>
<comment type="similarity">
    <text evidence="1">Belongs to the NADH:flavin oxidoreductase/NADH oxidase family.</text>
</comment>
<evidence type="ECO:0000256" key="3">
    <source>
        <dbReference type="ARBA" id="ARBA00022643"/>
    </source>
</evidence>
<dbReference type="AlphaFoldDB" id="A0A135LZP0"/>
<dbReference type="InterPro" id="IPR013785">
    <property type="entry name" value="Aldolase_TIM"/>
</dbReference>
<feature type="domain" description="NADH:flavin oxidoreductase/NADH oxidase N-terminal" evidence="5">
    <location>
        <begin position="71"/>
        <end position="378"/>
    </location>
</feature>
<keyword evidence="3" id="KW-0288">FMN</keyword>
<dbReference type="GO" id="GO:0016491">
    <property type="term" value="F:oxidoreductase activity"/>
    <property type="evidence" value="ECO:0007669"/>
    <property type="project" value="UniProtKB-KW"/>
</dbReference>
<evidence type="ECO:0000313" key="7">
    <source>
        <dbReference type="Proteomes" id="UP000070168"/>
    </source>
</evidence>
<dbReference type="Pfam" id="PF00724">
    <property type="entry name" value="Oxidored_FMN"/>
    <property type="match status" value="1"/>
</dbReference>
<organism evidence="6 7">
    <name type="scientific">Penicillium patulum</name>
    <name type="common">Penicillium griseofulvum</name>
    <dbReference type="NCBI Taxonomy" id="5078"/>
    <lineage>
        <taxon>Eukaryota</taxon>
        <taxon>Fungi</taxon>
        <taxon>Dikarya</taxon>
        <taxon>Ascomycota</taxon>
        <taxon>Pezizomycotina</taxon>
        <taxon>Eurotiomycetes</taxon>
        <taxon>Eurotiomycetidae</taxon>
        <taxon>Eurotiales</taxon>
        <taxon>Aspergillaceae</taxon>
        <taxon>Penicillium</taxon>
    </lineage>
</organism>
<evidence type="ECO:0000256" key="4">
    <source>
        <dbReference type="ARBA" id="ARBA00023002"/>
    </source>
</evidence>
<keyword evidence="4" id="KW-0560">Oxidoreductase</keyword>
<dbReference type="InterPro" id="IPR001155">
    <property type="entry name" value="OxRdtase_FMN_N"/>
</dbReference>
<dbReference type="Gene3D" id="3.20.20.70">
    <property type="entry name" value="Aldolase class I"/>
    <property type="match status" value="1"/>
</dbReference>
<keyword evidence="2" id="KW-0285">Flavoprotein</keyword>
<dbReference type="SUPFAM" id="SSF51395">
    <property type="entry name" value="FMN-linked oxidoreductases"/>
    <property type="match status" value="1"/>
</dbReference>
<reference evidence="6 7" key="1">
    <citation type="journal article" date="2016" name="BMC Genomics">
        <title>Genome sequencing and secondary metabolism of the postharvest pathogen Penicillium griseofulvum.</title>
        <authorList>
            <person name="Banani H."/>
            <person name="Marcet-Houben M."/>
            <person name="Ballester A.R."/>
            <person name="Abbruscato P."/>
            <person name="Gonzalez-Candelas L."/>
            <person name="Gabaldon T."/>
            <person name="Spadaro D."/>
        </authorList>
    </citation>
    <scope>NUCLEOTIDE SEQUENCE [LARGE SCALE GENOMIC DNA]</scope>
    <source>
        <strain evidence="6 7">PG3</strain>
    </source>
</reference>
<name>A0A135LZP0_PENPA</name>
<sequence>MSASHISPLAQPINLKLSGKVIRNRLYRTPLSEYASTYDENNVENSGKPMDRYAELYQGIIPSTLSYTSGANQYTELAEGGAGLICTGNIPIHRDNLENYNNAVLDPNNPWDPVAAFAPAAKAAKSRGAIFLPQLQFPGRQVPEFLNKNPKSSSAEHLEPCLNKTYGKPSPLTKAEIKDLVSRYVWASEVLAKAGADGIILHASHGYIMNQFLSPKINKRTDEYGGSLENRARFILEIVNAIKAKLPSDKFVIAAKLNCQDFIEGGQSFAEQCVVIKWLEDAGVDFFDISGGTYASPAWRGNIMTELAERPSQKERGSYFIEWAQELKKVLSRAVIGTTGGWRDSHRMAEAVERGDIDMCGLGRPLREDPDFVNKVLRGEVRRSNL</sequence>
<dbReference type="PANTHER" id="PTHR43656">
    <property type="entry name" value="BINDING OXIDOREDUCTASE, PUTATIVE (AFU_ORTHOLOGUE AFUA_2G08260)-RELATED"/>
    <property type="match status" value="1"/>
</dbReference>
<dbReference type="GeneID" id="63710590"/>
<evidence type="ECO:0000259" key="5">
    <source>
        <dbReference type="Pfam" id="PF00724"/>
    </source>
</evidence>
<dbReference type="PANTHER" id="PTHR43656:SF5">
    <property type="entry name" value="NADH:FLAVIN OXIDOREDUCTASE_NADH OXIDASE N-TERMINAL DOMAIN-CONTAINING PROTEIN"/>
    <property type="match status" value="1"/>
</dbReference>
<dbReference type="GO" id="GO:0010181">
    <property type="term" value="F:FMN binding"/>
    <property type="evidence" value="ECO:0007669"/>
    <property type="project" value="InterPro"/>
</dbReference>
<dbReference type="RefSeq" id="XP_040652967.1">
    <property type="nucleotide sequence ID" value="XM_040795290.1"/>
</dbReference>
<comment type="caution">
    <text evidence="6">The sequence shown here is derived from an EMBL/GenBank/DDBJ whole genome shotgun (WGS) entry which is preliminary data.</text>
</comment>
<dbReference type="STRING" id="5078.A0A135LZP0"/>
<proteinExistence type="inferred from homology"/>
<evidence type="ECO:0000313" key="6">
    <source>
        <dbReference type="EMBL" id="KXG54432.1"/>
    </source>
</evidence>
<protein>
    <submittedName>
        <fullName evidence="6">Aldolase-type TIM barrel</fullName>
    </submittedName>
</protein>
<keyword evidence="7" id="KW-1185">Reference proteome</keyword>